<comment type="function">
    <text evidence="2">Catalyzes the condensation of isopentenyl diphosphate (IPP) with allylic pyrophosphates generating different type of terpenoids.</text>
</comment>
<dbReference type="GO" id="GO:0016094">
    <property type="term" value="P:polyprenol biosynthetic process"/>
    <property type="evidence" value="ECO:0007669"/>
    <property type="project" value="TreeGrafter"/>
</dbReference>
<dbReference type="EMBL" id="JACEOL010000030">
    <property type="protein sequence ID" value="MBA4602536.1"/>
    <property type="molecule type" value="Genomic_DNA"/>
</dbReference>
<dbReference type="InterPro" id="IPR036424">
    <property type="entry name" value="UPP_synth-like_sf"/>
</dbReference>
<feature type="binding site" evidence="2">
    <location>
        <position position="49"/>
    </location>
    <ligand>
        <name>substrate</name>
    </ligand>
</feature>
<keyword evidence="4" id="KW-1185">Reference proteome</keyword>
<dbReference type="Gene3D" id="3.40.1180.10">
    <property type="entry name" value="Decaprenyl diphosphate synthase-like"/>
    <property type="match status" value="1"/>
</dbReference>
<comment type="similarity">
    <text evidence="2">Belongs to the UPP synthase family.</text>
</comment>
<feature type="active site" description="Proton acceptor" evidence="2">
    <location>
        <position position="80"/>
    </location>
</feature>
<dbReference type="PROSITE" id="PS01066">
    <property type="entry name" value="UPP_SYNTHASE"/>
    <property type="match status" value="1"/>
</dbReference>
<feature type="binding site" evidence="2">
    <location>
        <position position="83"/>
    </location>
    <ligand>
        <name>substrate</name>
    </ligand>
</feature>
<proteinExistence type="inferred from homology"/>
<dbReference type="CDD" id="cd00475">
    <property type="entry name" value="Cis_IPPS"/>
    <property type="match status" value="1"/>
</dbReference>
<feature type="binding site" evidence="2">
    <location>
        <position position="81"/>
    </location>
    <ligand>
        <name>substrate</name>
    </ligand>
</feature>
<feature type="binding site" evidence="2">
    <location>
        <position position="200"/>
    </location>
    <ligand>
        <name>substrate</name>
    </ligand>
</feature>
<feature type="binding site" evidence="2">
    <location>
        <position position="37"/>
    </location>
    <ligand>
        <name>substrate</name>
    </ligand>
</feature>
<name>A0A7W1XST6_9BACL</name>
<comment type="cofactor">
    <cofactor evidence="2">
        <name>Mg(2+)</name>
        <dbReference type="ChEBI" id="CHEBI:18420"/>
    </cofactor>
    <text evidence="2">Binds 2 magnesium ions per subunit.</text>
</comment>
<dbReference type="FunFam" id="3.40.1180.10:FF:000001">
    <property type="entry name" value="(2E,6E)-farnesyl-diphosphate-specific ditrans,polycis-undecaprenyl-diphosphate synthase"/>
    <property type="match status" value="1"/>
</dbReference>
<dbReference type="GO" id="GO:0008834">
    <property type="term" value="F:ditrans,polycis-undecaprenyl-diphosphate synthase [(2E,6E)-farnesyl-diphosphate specific] activity"/>
    <property type="evidence" value="ECO:0007669"/>
    <property type="project" value="TreeGrafter"/>
</dbReference>
<dbReference type="GO" id="GO:0000287">
    <property type="term" value="F:magnesium ion binding"/>
    <property type="evidence" value="ECO:0007669"/>
    <property type="project" value="UniProtKB-UniRule"/>
</dbReference>
<dbReference type="InterPro" id="IPR001441">
    <property type="entry name" value="UPP_synth-like"/>
</dbReference>
<feature type="binding site" evidence="2">
    <location>
        <begin position="33"/>
        <end position="36"/>
    </location>
    <ligand>
        <name>substrate</name>
    </ligand>
</feature>
<dbReference type="GO" id="GO:0030145">
    <property type="term" value="F:manganese ion binding"/>
    <property type="evidence" value="ECO:0007669"/>
    <property type="project" value="TreeGrafter"/>
</dbReference>
<dbReference type="GO" id="GO:0005829">
    <property type="term" value="C:cytosol"/>
    <property type="evidence" value="ECO:0007669"/>
    <property type="project" value="TreeGrafter"/>
</dbReference>
<feature type="binding site" evidence="2">
    <location>
        <position position="219"/>
    </location>
    <ligand>
        <name>Mg(2+)</name>
        <dbReference type="ChEBI" id="CHEBI:18420"/>
    </ligand>
</feature>
<dbReference type="Pfam" id="PF01255">
    <property type="entry name" value="Prenyltransf"/>
    <property type="match status" value="1"/>
</dbReference>
<feature type="binding site" evidence="2">
    <location>
        <begin position="77"/>
        <end position="79"/>
    </location>
    <ligand>
        <name>substrate</name>
    </ligand>
</feature>
<comment type="caution">
    <text evidence="3">The sequence shown here is derived from an EMBL/GenBank/DDBJ whole genome shotgun (WGS) entry which is preliminary data.</text>
</comment>
<dbReference type="NCBIfam" id="TIGR00055">
    <property type="entry name" value="uppS"/>
    <property type="match status" value="1"/>
</dbReference>
<evidence type="ECO:0000313" key="4">
    <source>
        <dbReference type="Proteomes" id="UP000538292"/>
    </source>
</evidence>
<dbReference type="PANTHER" id="PTHR10291:SF0">
    <property type="entry name" value="DEHYDRODOLICHYL DIPHOSPHATE SYNTHASE 2"/>
    <property type="match status" value="1"/>
</dbReference>
<dbReference type="AlphaFoldDB" id="A0A7W1XST6"/>
<keyword evidence="2" id="KW-0460">Magnesium</keyword>
<reference evidence="3 4" key="1">
    <citation type="submission" date="2020-07" db="EMBL/GenBank/DDBJ databases">
        <title>Thermoactinomyces phylogeny.</title>
        <authorList>
            <person name="Dunlap C."/>
        </authorList>
    </citation>
    <scope>NUCLEOTIDE SEQUENCE [LARGE SCALE GENOMIC DNA]</scope>
    <source>
        <strain evidence="3 4">AMNI-1</strain>
    </source>
</reference>
<dbReference type="NCBIfam" id="NF011405">
    <property type="entry name" value="PRK14830.1"/>
    <property type="match status" value="1"/>
</dbReference>
<dbReference type="InterPro" id="IPR018520">
    <property type="entry name" value="UPP_synth-like_CS"/>
</dbReference>
<evidence type="ECO:0000256" key="1">
    <source>
        <dbReference type="ARBA" id="ARBA00022679"/>
    </source>
</evidence>
<feature type="binding site" evidence="2">
    <location>
        <begin position="206"/>
        <end position="208"/>
    </location>
    <ligand>
        <name>substrate</name>
    </ligand>
</feature>
<keyword evidence="2" id="KW-0479">Metal-binding</keyword>
<organism evidence="3 4">
    <name type="scientific">Thermoactinomyces mirandus</name>
    <dbReference type="NCBI Taxonomy" id="2756294"/>
    <lineage>
        <taxon>Bacteria</taxon>
        <taxon>Bacillati</taxon>
        <taxon>Bacillota</taxon>
        <taxon>Bacilli</taxon>
        <taxon>Bacillales</taxon>
        <taxon>Thermoactinomycetaceae</taxon>
        <taxon>Thermoactinomyces</taxon>
    </lineage>
</organism>
<accession>A0A7W1XST6</accession>
<dbReference type="SUPFAM" id="SSF64005">
    <property type="entry name" value="Undecaprenyl diphosphate synthase"/>
    <property type="match status" value="1"/>
</dbReference>
<dbReference type="HAMAP" id="MF_01139">
    <property type="entry name" value="ISPT"/>
    <property type="match status" value="1"/>
</dbReference>
<keyword evidence="1 2" id="KW-0808">Transferase</keyword>
<sequence>MMGSDRQEDANENLLEKIKKASLPKHVAIITDGNGRWAKKRGLPRTAGHAAGMKRVREIIRCADQLGIKVLTFYSFSTENWKRPKDEVEYLMKLPIEFLETDLNELIERNVKVQMLGEKSKTPSHTQKALAEFEEKTKNNSGLILNFAINYGSRDEILHAVHRIINDVKNGHIDKEQVTEELMGQYLLTRGLPDPDLVIRTSGEIRISNFLLWQIAYSELWFTDVLWPDFSSEYFYRAIEDFQHRSRRFGAV</sequence>
<comment type="subunit">
    <text evidence="2">Homodimer.</text>
</comment>
<feature type="binding site" evidence="2">
    <location>
        <position position="32"/>
    </location>
    <ligand>
        <name>Mg(2+)</name>
        <dbReference type="ChEBI" id="CHEBI:18420"/>
    </ligand>
</feature>
<dbReference type="PANTHER" id="PTHR10291">
    <property type="entry name" value="DEHYDRODOLICHYL DIPHOSPHATE SYNTHASE FAMILY MEMBER"/>
    <property type="match status" value="1"/>
</dbReference>
<evidence type="ECO:0000256" key="2">
    <source>
        <dbReference type="HAMAP-Rule" id="MF_01139"/>
    </source>
</evidence>
<feature type="active site" evidence="2">
    <location>
        <position position="32"/>
    </location>
</feature>
<dbReference type="Proteomes" id="UP000538292">
    <property type="component" value="Unassembled WGS sequence"/>
</dbReference>
<evidence type="ECO:0000313" key="3">
    <source>
        <dbReference type="EMBL" id="MBA4602536.1"/>
    </source>
</evidence>
<feature type="binding site" evidence="2">
    <location>
        <position position="45"/>
    </location>
    <ligand>
        <name>substrate</name>
    </ligand>
</feature>
<protein>
    <recommendedName>
        <fullName evidence="2">Isoprenyl transferase</fullName>
        <ecNumber evidence="2">2.5.1.-</ecNumber>
    </recommendedName>
</protein>
<gene>
    <name evidence="3" type="ORF">H2C83_09460</name>
</gene>
<dbReference type="EC" id="2.5.1.-" evidence="2"/>